<feature type="region of interest" description="Disordered" evidence="1">
    <location>
        <begin position="710"/>
        <end position="787"/>
    </location>
</feature>
<dbReference type="AlphaFoldDB" id="A0A6A6V8Y2"/>
<dbReference type="OrthoDB" id="273917at2759"/>
<dbReference type="GO" id="GO:1990817">
    <property type="term" value="F:poly(A) RNA polymerase activity"/>
    <property type="evidence" value="ECO:0007669"/>
    <property type="project" value="InterPro"/>
</dbReference>
<feature type="compositionally biased region" description="Basic residues" evidence="1">
    <location>
        <begin position="859"/>
        <end position="869"/>
    </location>
</feature>
<dbReference type="PANTHER" id="PTHR23092">
    <property type="entry name" value="POLY(A) RNA POLYMERASE"/>
    <property type="match status" value="1"/>
</dbReference>
<evidence type="ECO:0000313" key="4">
    <source>
        <dbReference type="Proteomes" id="UP000799440"/>
    </source>
</evidence>
<feature type="region of interest" description="Disordered" evidence="1">
    <location>
        <begin position="231"/>
        <end position="258"/>
    </location>
</feature>
<dbReference type="Pfam" id="PF22600">
    <property type="entry name" value="MTPAP-like_central"/>
    <property type="match status" value="1"/>
</dbReference>
<feature type="region of interest" description="Disordered" evidence="1">
    <location>
        <begin position="39"/>
        <end position="70"/>
    </location>
</feature>
<feature type="compositionally biased region" description="Basic residues" evidence="1">
    <location>
        <begin position="740"/>
        <end position="753"/>
    </location>
</feature>
<feature type="compositionally biased region" description="Low complexity" evidence="1">
    <location>
        <begin position="718"/>
        <end position="739"/>
    </location>
</feature>
<gene>
    <name evidence="3" type="ORF">M011DRAFT_477801</name>
</gene>
<feature type="compositionally biased region" description="Basic and acidic residues" evidence="1">
    <location>
        <begin position="43"/>
        <end position="62"/>
    </location>
</feature>
<organism evidence="3 4">
    <name type="scientific">Sporormia fimetaria CBS 119925</name>
    <dbReference type="NCBI Taxonomy" id="1340428"/>
    <lineage>
        <taxon>Eukaryota</taxon>
        <taxon>Fungi</taxon>
        <taxon>Dikarya</taxon>
        <taxon>Ascomycota</taxon>
        <taxon>Pezizomycotina</taxon>
        <taxon>Dothideomycetes</taxon>
        <taxon>Pleosporomycetidae</taxon>
        <taxon>Pleosporales</taxon>
        <taxon>Sporormiaceae</taxon>
        <taxon>Sporormia</taxon>
    </lineage>
</organism>
<dbReference type="GO" id="GO:0005730">
    <property type="term" value="C:nucleolus"/>
    <property type="evidence" value="ECO:0007669"/>
    <property type="project" value="TreeGrafter"/>
</dbReference>
<dbReference type="GO" id="GO:0043634">
    <property type="term" value="P:polyadenylation-dependent ncRNA catabolic process"/>
    <property type="evidence" value="ECO:0007669"/>
    <property type="project" value="TreeGrafter"/>
</dbReference>
<dbReference type="InterPro" id="IPR045862">
    <property type="entry name" value="Trf4-like"/>
</dbReference>
<dbReference type="Gene3D" id="1.10.1410.10">
    <property type="match status" value="1"/>
</dbReference>
<reference evidence="3" key="1">
    <citation type="journal article" date="2020" name="Stud. Mycol.">
        <title>101 Dothideomycetes genomes: a test case for predicting lifestyles and emergence of pathogens.</title>
        <authorList>
            <person name="Haridas S."/>
            <person name="Albert R."/>
            <person name="Binder M."/>
            <person name="Bloem J."/>
            <person name="Labutti K."/>
            <person name="Salamov A."/>
            <person name="Andreopoulos B."/>
            <person name="Baker S."/>
            <person name="Barry K."/>
            <person name="Bills G."/>
            <person name="Bluhm B."/>
            <person name="Cannon C."/>
            <person name="Castanera R."/>
            <person name="Culley D."/>
            <person name="Daum C."/>
            <person name="Ezra D."/>
            <person name="Gonzalez J."/>
            <person name="Henrissat B."/>
            <person name="Kuo A."/>
            <person name="Liang C."/>
            <person name="Lipzen A."/>
            <person name="Lutzoni F."/>
            <person name="Magnuson J."/>
            <person name="Mondo S."/>
            <person name="Nolan M."/>
            <person name="Ohm R."/>
            <person name="Pangilinan J."/>
            <person name="Park H.-J."/>
            <person name="Ramirez L."/>
            <person name="Alfaro M."/>
            <person name="Sun H."/>
            <person name="Tritt A."/>
            <person name="Yoshinaga Y."/>
            <person name="Zwiers L.-H."/>
            <person name="Turgeon B."/>
            <person name="Goodwin S."/>
            <person name="Spatafora J."/>
            <person name="Crous P."/>
            <person name="Grigoriev I."/>
        </authorList>
    </citation>
    <scope>NUCLEOTIDE SEQUENCE</scope>
    <source>
        <strain evidence="3">CBS 119925</strain>
    </source>
</reference>
<protein>
    <recommendedName>
        <fullName evidence="2">Poly(A) RNA polymerase mitochondrial-like central palm domain-containing protein</fullName>
    </recommendedName>
</protein>
<dbReference type="SUPFAM" id="SSF81301">
    <property type="entry name" value="Nucleotidyltransferase"/>
    <property type="match status" value="1"/>
</dbReference>
<proteinExistence type="predicted"/>
<dbReference type="PANTHER" id="PTHR23092:SF15">
    <property type="entry name" value="INACTIVE NON-CANONICAL POLY(A) RNA POLYMERASE PROTEIN TRF4-2-RELATED"/>
    <property type="match status" value="1"/>
</dbReference>
<dbReference type="EMBL" id="MU006575">
    <property type="protein sequence ID" value="KAF2746985.1"/>
    <property type="molecule type" value="Genomic_DNA"/>
</dbReference>
<feature type="compositionally biased region" description="Low complexity" evidence="1">
    <location>
        <begin position="179"/>
        <end position="193"/>
    </location>
</feature>
<feature type="compositionally biased region" description="Basic and acidic residues" evidence="1">
    <location>
        <begin position="870"/>
        <end position="891"/>
    </location>
</feature>
<dbReference type="SUPFAM" id="SSF81631">
    <property type="entry name" value="PAP/OAS1 substrate-binding domain"/>
    <property type="match status" value="1"/>
</dbReference>
<sequence length="891" mass="100774">MPLIRDWLVRRAPRLYTPAAARWRHRGLPHVTNRWNHDSSATDLEREIETPEIGGEKTRVDGSADGSPPARRVTAEKLKPLVRRVYASKPTPLEEETATEQQKPLVRRVAHKPKKPLVRWVAAEPKKQLIREFRRVAVEPKKPLIRKIDPGKAPYGKGVPAEQPKRFPHIRKVRGELGPPATRPSTSTRQSPSWLKPHGKPLKLDELPIGDFSSADVNPLLRIRTVTARTGERRKFSTSTRQSSLSPTVLPEESRNEDTKLSQAPSIVIPEIFRDEKDIIEARVALSARGDYTGRVIPPKSSDKAADPEPWSIPHEYAQDTLDGMERLKLEIANFATYATPSPMEQRARGHVIKQIRKFVGELYSYNRLELFGSTKLGLALALSDIDLRLCPATELFHQRGKEAGKAKRQHLLNILKTLQVAFERDSNYEDSQFLTSRYPLVRTLDKTTGLEVQIVLGHSSRARNRRMLKYMAEYPYLQDLYVLLKSTLEVRLLTNVFMGGIGAYPLFMMIIASLQMNPPSAPTSAAGLLSFLEFWSTFDTSQGLSVSGPPFTFDKVAEPIVTPPRRFKPDNSAVATVLTFEKPLSQPKPPKRPLPTWLLSLRDPSNAHNDLGRKFASIKHFQATCQHLLSHLRAQLATTDRIDRNPTLLREFVGPMPYLTESKREKVRALGETLHQQRKIRLHEEKEQGGLQHSGGAVKILQEVEAKAMHEAVHASPTPQNTNTPITPQNPHQTTPHNQKSRKARKRLRRQRKQEERKAKREGRDQRSEQQGKKKPLLRFVLTGEKPGKSPVRLVYADTAPTTNPKLPTANSNPNPVITKYVHLTSANPDPGSVVREYKMPPPPQMSKTKLRREEWRRKHRGVGKKKEKVGEEKGKGGEVRVEVVKAKGE</sequence>
<feature type="region of interest" description="Disordered" evidence="1">
    <location>
        <begin position="174"/>
        <end position="200"/>
    </location>
</feature>
<accession>A0A6A6V8Y2</accession>
<dbReference type="InterPro" id="IPR054708">
    <property type="entry name" value="MTPAP-like_central"/>
</dbReference>
<keyword evidence="4" id="KW-1185">Reference proteome</keyword>
<feature type="region of interest" description="Disordered" evidence="1">
    <location>
        <begin position="829"/>
        <end position="891"/>
    </location>
</feature>
<feature type="domain" description="Poly(A) RNA polymerase mitochondrial-like central palm" evidence="2">
    <location>
        <begin position="330"/>
        <end position="472"/>
    </location>
</feature>
<feature type="compositionally biased region" description="Basic and acidic residues" evidence="1">
    <location>
        <begin position="754"/>
        <end position="773"/>
    </location>
</feature>
<dbReference type="InterPro" id="IPR043519">
    <property type="entry name" value="NT_sf"/>
</dbReference>
<dbReference type="Gene3D" id="3.30.460.10">
    <property type="entry name" value="Beta Polymerase, domain 2"/>
    <property type="match status" value="1"/>
</dbReference>
<dbReference type="GO" id="GO:0031123">
    <property type="term" value="P:RNA 3'-end processing"/>
    <property type="evidence" value="ECO:0007669"/>
    <property type="project" value="TreeGrafter"/>
</dbReference>
<evidence type="ECO:0000313" key="3">
    <source>
        <dbReference type="EMBL" id="KAF2746985.1"/>
    </source>
</evidence>
<dbReference type="Proteomes" id="UP000799440">
    <property type="component" value="Unassembled WGS sequence"/>
</dbReference>
<dbReference type="GO" id="GO:0010605">
    <property type="term" value="P:negative regulation of macromolecule metabolic process"/>
    <property type="evidence" value="ECO:0007669"/>
    <property type="project" value="UniProtKB-ARBA"/>
</dbReference>
<evidence type="ECO:0000256" key="1">
    <source>
        <dbReference type="SAM" id="MobiDB-lite"/>
    </source>
</evidence>
<name>A0A6A6V8Y2_9PLEO</name>
<evidence type="ECO:0000259" key="2">
    <source>
        <dbReference type="Pfam" id="PF22600"/>
    </source>
</evidence>
<feature type="compositionally biased region" description="Polar residues" evidence="1">
    <location>
        <begin position="237"/>
        <end position="247"/>
    </location>
</feature>
<dbReference type="GO" id="GO:0003729">
    <property type="term" value="F:mRNA binding"/>
    <property type="evidence" value="ECO:0007669"/>
    <property type="project" value="TreeGrafter"/>
</dbReference>
<dbReference type="GO" id="GO:0031499">
    <property type="term" value="C:TRAMP complex"/>
    <property type="evidence" value="ECO:0007669"/>
    <property type="project" value="TreeGrafter"/>
</dbReference>